<keyword evidence="10 15" id="KW-0234">DNA repair</keyword>
<sequence>MLANPIEYLKGVGPQRADLLKKELNIYTFKDLLELVPYRHIDKTKVNLVREITPQTDFIQIAGVITSTGIMGEKRSKRLVAEIRDSTGTLELVWFQGINWIQKMLIVGQTYLVYGKVSFFQGQPQITHPELENFSREKMEGKSSLEPVYSSTEKLKSRGMGGRQIGHFTETLIKLLQENNIPEILPESILQPLQLMPRFKAFVNMHFPPDPETWQKAIDRLKFEEFFIAQIRMGLLRQQRHRYSRGVVFGQVGEIFNSFYEKYLPFELTGAQKRVIKEIRRDTGSGKQMNRLLQGDVGSGKTIVALLVALLAIDNGYQGCLMAPTEILTQQHFNNISGLLKELPLKVRMLTGSTKTRERKEILKELEEGSIHFLIGTHALLEDTVQFKNLGLAIVDEQHRFGVAQRARLWNKAAVPPHVLVMTATPIPRTLAMTAYGDLDTSIIDELPPNRKPILTVHRYETVRSQVMSFIKAEITKGRQAYIIFPLIEESEKLDYENLMKGYENVQAYFPEPNYWISMVHGRQTNEVRTTNMQRFKTADTQIMVGTTVIEVGVDVPNASVMVIENAEKFGLSQLHQLRGRVGRGAEKSFCILLSGSKLNNDARERLKIMCATNDGFKIAEKDLELRGPGDIEGTRQSGALNFKLASIVQDKKWLEIAREMSERLLEADPDLASATNLQLKNYLQSLTGKTAWSKIS</sequence>
<dbReference type="NCBIfam" id="NF008165">
    <property type="entry name" value="PRK10917.1-3"/>
    <property type="match status" value="1"/>
</dbReference>
<comment type="caution">
    <text evidence="18">The sequence shown here is derived from an EMBL/GenBank/DDBJ whole genome shotgun (WGS) entry which is preliminary data.</text>
</comment>
<evidence type="ECO:0000313" key="18">
    <source>
        <dbReference type="EMBL" id="OQP61464.1"/>
    </source>
</evidence>
<keyword evidence="8" id="KW-0238">DNA-binding</keyword>
<dbReference type="SMART" id="SM00490">
    <property type="entry name" value="HELICc"/>
    <property type="match status" value="2"/>
</dbReference>
<dbReference type="CDD" id="cd17992">
    <property type="entry name" value="DEXHc_RecG"/>
    <property type="match status" value="1"/>
</dbReference>
<keyword evidence="11" id="KW-0413">Isomerase</keyword>
<dbReference type="InterPro" id="IPR011545">
    <property type="entry name" value="DEAD/DEAH_box_helicase_dom"/>
</dbReference>
<evidence type="ECO:0000256" key="4">
    <source>
        <dbReference type="ARBA" id="ARBA00022763"/>
    </source>
</evidence>
<evidence type="ECO:0000313" key="19">
    <source>
        <dbReference type="Proteomes" id="UP000192796"/>
    </source>
</evidence>
<organism evidence="18 19">
    <name type="scientific">Niastella vici</name>
    <dbReference type="NCBI Taxonomy" id="1703345"/>
    <lineage>
        <taxon>Bacteria</taxon>
        <taxon>Pseudomonadati</taxon>
        <taxon>Bacteroidota</taxon>
        <taxon>Chitinophagia</taxon>
        <taxon>Chitinophagales</taxon>
        <taxon>Chitinophagaceae</taxon>
        <taxon>Niastella</taxon>
    </lineage>
</organism>
<dbReference type="InterPro" id="IPR047112">
    <property type="entry name" value="RecG/Mfd"/>
</dbReference>
<dbReference type="PANTHER" id="PTHR47964:SF1">
    <property type="entry name" value="ATP-DEPENDENT DNA HELICASE HOMOLOG RECG, CHLOROPLASTIC"/>
    <property type="match status" value="1"/>
</dbReference>
<keyword evidence="19" id="KW-1185">Reference proteome</keyword>
<dbReference type="Proteomes" id="UP000192796">
    <property type="component" value="Unassembled WGS sequence"/>
</dbReference>
<dbReference type="PROSITE" id="PS51194">
    <property type="entry name" value="HELICASE_CTER"/>
    <property type="match status" value="1"/>
</dbReference>
<dbReference type="PROSITE" id="PS51192">
    <property type="entry name" value="HELICASE_ATP_BIND_1"/>
    <property type="match status" value="1"/>
</dbReference>
<dbReference type="InterPro" id="IPR004609">
    <property type="entry name" value="ATP-dep_DNA_helicase_RecG"/>
</dbReference>
<dbReference type="PANTHER" id="PTHR47964">
    <property type="entry name" value="ATP-DEPENDENT DNA HELICASE HOMOLOG RECG, CHLOROPLASTIC"/>
    <property type="match status" value="1"/>
</dbReference>
<evidence type="ECO:0000256" key="9">
    <source>
        <dbReference type="ARBA" id="ARBA00023172"/>
    </source>
</evidence>
<feature type="domain" description="Helicase C-terminal" evidence="17">
    <location>
        <begin position="463"/>
        <end position="625"/>
    </location>
</feature>
<dbReference type="Pfam" id="PF00271">
    <property type="entry name" value="Helicase_C"/>
    <property type="match status" value="1"/>
</dbReference>
<comment type="similarity">
    <text evidence="1 15">Belongs to the helicase family. RecG subfamily.</text>
</comment>
<evidence type="ECO:0000256" key="11">
    <source>
        <dbReference type="ARBA" id="ARBA00023235"/>
    </source>
</evidence>
<dbReference type="GO" id="GO:0043138">
    <property type="term" value="F:3'-5' DNA helicase activity"/>
    <property type="evidence" value="ECO:0007669"/>
    <property type="project" value="UniProtKB-EC"/>
</dbReference>
<evidence type="ECO:0000256" key="12">
    <source>
        <dbReference type="ARBA" id="ARBA00034617"/>
    </source>
</evidence>
<evidence type="ECO:0000259" key="16">
    <source>
        <dbReference type="PROSITE" id="PS51192"/>
    </source>
</evidence>
<comment type="catalytic activity">
    <reaction evidence="12 15">
        <text>Couples ATP hydrolysis with the unwinding of duplex DNA by translocating in the 3'-5' direction.</text>
        <dbReference type="EC" id="5.6.2.4"/>
    </reaction>
</comment>
<dbReference type="EC" id="5.6.2.4" evidence="13 15"/>
<dbReference type="InterPro" id="IPR001650">
    <property type="entry name" value="Helicase_C-like"/>
</dbReference>
<evidence type="ECO:0000256" key="5">
    <source>
        <dbReference type="ARBA" id="ARBA00022801"/>
    </source>
</evidence>
<dbReference type="GO" id="GO:0006281">
    <property type="term" value="P:DNA repair"/>
    <property type="evidence" value="ECO:0007669"/>
    <property type="project" value="UniProtKB-UniRule"/>
</dbReference>
<dbReference type="SUPFAM" id="SSF50249">
    <property type="entry name" value="Nucleic acid-binding proteins"/>
    <property type="match status" value="1"/>
</dbReference>
<proteinExistence type="inferred from homology"/>
<dbReference type="GO" id="GO:0016887">
    <property type="term" value="F:ATP hydrolysis activity"/>
    <property type="evidence" value="ECO:0007669"/>
    <property type="project" value="RHEA"/>
</dbReference>
<evidence type="ECO:0000256" key="3">
    <source>
        <dbReference type="ARBA" id="ARBA00022741"/>
    </source>
</evidence>
<comment type="catalytic activity">
    <reaction evidence="14 15">
        <text>ATP + H2O = ADP + phosphate + H(+)</text>
        <dbReference type="Rhea" id="RHEA:13065"/>
        <dbReference type="ChEBI" id="CHEBI:15377"/>
        <dbReference type="ChEBI" id="CHEBI:15378"/>
        <dbReference type="ChEBI" id="CHEBI:30616"/>
        <dbReference type="ChEBI" id="CHEBI:43474"/>
        <dbReference type="ChEBI" id="CHEBI:456216"/>
        <dbReference type="EC" id="5.6.2.4"/>
    </reaction>
</comment>
<keyword evidence="9 15" id="KW-0233">DNA recombination</keyword>
<dbReference type="Gene3D" id="3.40.50.300">
    <property type="entry name" value="P-loop containing nucleotide triphosphate hydrolases"/>
    <property type="match status" value="2"/>
</dbReference>
<evidence type="ECO:0000256" key="13">
    <source>
        <dbReference type="ARBA" id="ARBA00034808"/>
    </source>
</evidence>
<dbReference type="SUPFAM" id="SSF52540">
    <property type="entry name" value="P-loop containing nucleoside triphosphate hydrolases"/>
    <property type="match status" value="2"/>
</dbReference>
<dbReference type="STRING" id="1703345.A3860_06550"/>
<keyword evidence="4 15" id="KW-0227">DNA damage</keyword>
<dbReference type="AlphaFoldDB" id="A0A1V9FSZ4"/>
<dbReference type="CDD" id="cd04488">
    <property type="entry name" value="RecG_wedge_OBF"/>
    <property type="match status" value="1"/>
</dbReference>
<dbReference type="InterPro" id="IPR012340">
    <property type="entry name" value="NA-bd_OB-fold"/>
</dbReference>
<dbReference type="InterPro" id="IPR027417">
    <property type="entry name" value="P-loop_NTPase"/>
</dbReference>
<protein>
    <recommendedName>
        <fullName evidence="2 15">ATP-dependent DNA helicase RecG</fullName>
        <ecNumber evidence="13 15">5.6.2.4</ecNumber>
    </recommendedName>
</protein>
<dbReference type="Pfam" id="PF19833">
    <property type="entry name" value="RecG_dom3_C"/>
    <property type="match status" value="1"/>
</dbReference>
<dbReference type="InterPro" id="IPR014001">
    <property type="entry name" value="Helicase_ATP-bd"/>
</dbReference>
<keyword evidence="7 15" id="KW-0067">ATP-binding</keyword>
<dbReference type="Pfam" id="PF17191">
    <property type="entry name" value="RecG_wedge"/>
    <property type="match status" value="1"/>
</dbReference>
<dbReference type="InterPro" id="IPR045562">
    <property type="entry name" value="RecG_dom3_C"/>
</dbReference>
<evidence type="ECO:0000256" key="1">
    <source>
        <dbReference type="ARBA" id="ARBA00007504"/>
    </source>
</evidence>
<evidence type="ECO:0000256" key="8">
    <source>
        <dbReference type="ARBA" id="ARBA00023125"/>
    </source>
</evidence>
<dbReference type="Pfam" id="PF00270">
    <property type="entry name" value="DEAD"/>
    <property type="match status" value="1"/>
</dbReference>
<accession>A0A1V9FSZ4</accession>
<dbReference type="GO" id="GO:0005524">
    <property type="term" value="F:ATP binding"/>
    <property type="evidence" value="ECO:0007669"/>
    <property type="project" value="UniProtKB-KW"/>
</dbReference>
<evidence type="ECO:0000256" key="6">
    <source>
        <dbReference type="ARBA" id="ARBA00022806"/>
    </source>
</evidence>
<dbReference type="Gene3D" id="2.40.50.140">
    <property type="entry name" value="Nucleic acid-binding proteins"/>
    <property type="match status" value="1"/>
</dbReference>
<dbReference type="OrthoDB" id="9804325at2"/>
<dbReference type="NCBIfam" id="NF008168">
    <property type="entry name" value="PRK10917.2-2"/>
    <property type="match status" value="1"/>
</dbReference>
<evidence type="ECO:0000256" key="15">
    <source>
        <dbReference type="RuleBase" id="RU363016"/>
    </source>
</evidence>
<evidence type="ECO:0000256" key="2">
    <source>
        <dbReference type="ARBA" id="ARBA00017846"/>
    </source>
</evidence>
<evidence type="ECO:0000259" key="17">
    <source>
        <dbReference type="PROSITE" id="PS51194"/>
    </source>
</evidence>
<keyword evidence="6 15" id="KW-0347">Helicase</keyword>
<name>A0A1V9FSZ4_9BACT</name>
<dbReference type="InterPro" id="IPR033454">
    <property type="entry name" value="RecG_wedge"/>
</dbReference>
<evidence type="ECO:0000256" key="10">
    <source>
        <dbReference type="ARBA" id="ARBA00023204"/>
    </source>
</evidence>
<evidence type="ECO:0000256" key="14">
    <source>
        <dbReference type="ARBA" id="ARBA00048988"/>
    </source>
</evidence>
<reference evidence="18 19" key="1">
    <citation type="submission" date="2016-03" db="EMBL/GenBank/DDBJ databases">
        <title>Niastella vici sp. nov., isolated from farmland soil.</title>
        <authorList>
            <person name="Chen L."/>
            <person name="Wang D."/>
            <person name="Yang S."/>
            <person name="Wang G."/>
        </authorList>
    </citation>
    <scope>NUCLEOTIDE SEQUENCE [LARGE SCALE GENOMIC DNA]</scope>
    <source>
        <strain evidence="18 19">DJ57</strain>
    </source>
</reference>
<dbReference type="EMBL" id="LVYD01000058">
    <property type="protein sequence ID" value="OQP61464.1"/>
    <property type="molecule type" value="Genomic_DNA"/>
</dbReference>
<feature type="domain" description="Helicase ATP-binding" evidence="16">
    <location>
        <begin position="282"/>
        <end position="444"/>
    </location>
</feature>
<dbReference type="NCBIfam" id="TIGR00643">
    <property type="entry name" value="recG"/>
    <property type="match status" value="1"/>
</dbReference>
<gene>
    <name evidence="18" type="ORF">A3860_06550</name>
</gene>
<evidence type="ECO:0000256" key="7">
    <source>
        <dbReference type="ARBA" id="ARBA00022840"/>
    </source>
</evidence>
<comment type="function">
    <text evidence="15">Plays a critical role in recombination and DNA repair. Helps process Holliday junction intermediates to mature products by catalyzing branch migration. Has replication fork regression activity, unwinds stalled or blocked replication forks to make a HJ that can be resolved. Has a DNA unwinding activity characteristic of a DNA helicase with 3'-5' polarity.</text>
</comment>
<keyword evidence="3 15" id="KW-0547">Nucleotide-binding</keyword>
<dbReference type="GO" id="GO:0003677">
    <property type="term" value="F:DNA binding"/>
    <property type="evidence" value="ECO:0007669"/>
    <property type="project" value="UniProtKB-KW"/>
</dbReference>
<keyword evidence="5 15" id="KW-0378">Hydrolase</keyword>
<dbReference type="SMART" id="SM00487">
    <property type="entry name" value="DEXDc"/>
    <property type="match status" value="1"/>
</dbReference>
<dbReference type="GO" id="GO:0006310">
    <property type="term" value="P:DNA recombination"/>
    <property type="evidence" value="ECO:0007669"/>
    <property type="project" value="UniProtKB-UniRule"/>
</dbReference>